<dbReference type="Proteomes" id="UP000005240">
    <property type="component" value="Unassembled WGS sequence"/>
</dbReference>
<dbReference type="EnsemblFungi" id="PTTG_10581-t43_1">
    <property type="protein sequence ID" value="PTTG_10581-t43_1-p1"/>
    <property type="gene ID" value="PTTG_10581"/>
</dbReference>
<evidence type="ECO:0000313" key="2">
    <source>
        <dbReference type="EMBL" id="OAV85970.1"/>
    </source>
</evidence>
<reference evidence="3 4" key="3">
    <citation type="journal article" date="2017" name="G3 (Bethesda)">
        <title>Comparative analysis highlights variable genome content of wheat rusts and divergence of the mating loci.</title>
        <authorList>
            <person name="Cuomo C.A."/>
            <person name="Bakkeren G."/>
            <person name="Khalil H.B."/>
            <person name="Panwar V."/>
            <person name="Joly D."/>
            <person name="Linning R."/>
            <person name="Sakthikumar S."/>
            <person name="Song X."/>
            <person name="Adiconis X."/>
            <person name="Fan L."/>
            <person name="Goldberg J.M."/>
            <person name="Levin J.Z."/>
            <person name="Young S."/>
            <person name="Zeng Q."/>
            <person name="Anikster Y."/>
            <person name="Bruce M."/>
            <person name="Wang M."/>
            <person name="Yin C."/>
            <person name="McCallum B."/>
            <person name="Szabo L.J."/>
            <person name="Hulbert S."/>
            <person name="Chen X."/>
            <person name="Fellers J.P."/>
        </authorList>
    </citation>
    <scope>NUCLEOTIDE SEQUENCE</scope>
    <source>
        <strain evidence="4">Isolate 1-1 / race 1 (BBBD)</strain>
        <strain evidence="3">isolate 1-1 / race 1 (BBBD)</strain>
    </source>
</reference>
<evidence type="ECO:0000313" key="3">
    <source>
        <dbReference type="EnsemblFungi" id="PTTG_10581-t43_1-p1"/>
    </source>
</evidence>
<keyword evidence="4" id="KW-1185">Reference proteome</keyword>
<dbReference type="PANTHER" id="PTHR33246:SF51">
    <property type="entry name" value="MYB_SANT-LIKE DOMAIN-CONTAINING PROTEIN"/>
    <property type="match status" value="1"/>
</dbReference>
<feature type="compositionally biased region" description="Polar residues" evidence="1">
    <location>
        <begin position="17"/>
        <end position="37"/>
    </location>
</feature>
<dbReference type="AlphaFoldDB" id="A0A180FZZ9"/>
<reference evidence="2" key="2">
    <citation type="submission" date="2016-05" db="EMBL/GenBank/DDBJ databases">
        <title>Comparative analysis highlights variable genome content of wheat rusts and divergence of the mating loci.</title>
        <authorList>
            <person name="Cuomo C.A."/>
            <person name="Bakkeren G."/>
            <person name="Szabo L."/>
            <person name="Khalil H."/>
            <person name="Joly D."/>
            <person name="Goldberg J."/>
            <person name="Young S."/>
            <person name="Zeng Q."/>
            <person name="Fellers J."/>
        </authorList>
    </citation>
    <scope>NUCLEOTIDE SEQUENCE [LARGE SCALE GENOMIC DNA]</scope>
    <source>
        <strain evidence="2">1-1 BBBD Race 1</strain>
    </source>
</reference>
<feature type="compositionally biased region" description="Basic and acidic residues" evidence="1">
    <location>
        <begin position="43"/>
        <end position="57"/>
    </location>
</feature>
<evidence type="ECO:0000256" key="1">
    <source>
        <dbReference type="SAM" id="MobiDB-lite"/>
    </source>
</evidence>
<name>A0A180FZZ9_PUCT1</name>
<reference evidence="3" key="4">
    <citation type="submission" date="2025-05" db="UniProtKB">
        <authorList>
            <consortium name="EnsemblFungi"/>
        </authorList>
    </citation>
    <scope>IDENTIFICATION</scope>
    <source>
        <strain evidence="3">isolate 1-1 / race 1 (BBBD)</strain>
    </source>
</reference>
<evidence type="ECO:0000313" key="4">
    <source>
        <dbReference type="Proteomes" id="UP000005240"/>
    </source>
</evidence>
<proteinExistence type="predicted"/>
<dbReference type="OrthoDB" id="2506947at2759"/>
<gene>
    <name evidence="2" type="ORF">PTTG_10581</name>
</gene>
<dbReference type="EMBL" id="ADAS02002043">
    <property type="protein sequence ID" value="OAV85970.1"/>
    <property type="molecule type" value="Genomic_DNA"/>
</dbReference>
<sequence>MSLPFTNFSELEDGFAPQQTPSRNRLFDTSTWNEQNNVPPPPQKDKGKAPADQYREQEVEDGSDTDTPQNEPLRPKARGYGMHNVCQPEELMQQDEDEDEPVRQREAPRIIKDLGLFYDGSHFMKFLTRYERIAQTFQATDYNKALQIGRFVRTEQLKCELEEMDGYKQCNWKKLRKEMVESWGELDDTVLYTTADL</sequence>
<accession>A0A180FZZ9</accession>
<feature type="region of interest" description="Disordered" evidence="1">
    <location>
        <begin position="1"/>
        <end position="81"/>
    </location>
</feature>
<organism evidence="2">
    <name type="scientific">Puccinia triticina (isolate 1-1 / race 1 (BBBD))</name>
    <name type="common">Brown leaf rust fungus</name>
    <dbReference type="NCBI Taxonomy" id="630390"/>
    <lineage>
        <taxon>Eukaryota</taxon>
        <taxon>Fungi</taxon>
        <taxon>Dikarya</taxon>
        <taxon>Basidiomycota</taxon>
        <taxon>Pucciniomycotina</taxon>
        <taxon>Pucciniomycetes</taxon>
        <taxon>Pucciniales</taxon>
        <taxon>Pucciniaceae</taxon>
        <taxon>Puccinia</taxon>
    </lineage>
</organism>
<protein>
    <submittedName>
        <fullName evidence="2 3">Uncharacterized protein</fullName>
    </submittedName>
</protein>
<reference evidence="2" key="1">
    <citation type="submission" date="2009-11" db="EMBL/GenBank/DDBJ databases">
        <authorList>
            <consortium name="The Broad Institute Genome Sequencing Platform"/>
            <person name="Ward D."/>
            <person name="Feldgarden M."/>
            <person name="Earl A."/>
            <person name="Young S.K."/>
            <person name="Zeng Q."/>
            <person name="Koehrsen M."/>
            <person name="Alvarado L."/>
            <person name="Berlin A."/>
            <person name="Bochicchio J."/>
            <person name="Borenstein D."/>
            <person name="Chapman S.B."/>
            <person name="Chen Z."/>
            <person name="Engels R."/>
            <person name="Freedman E."/>
            <person name="Gellesch M."/>
            <person name="Goldberg J."/>
            <person name="Griggs A."/>
            <person name="Gujja S."/>
            <person name="Heilman E."/>
            <person name="Heiman D."/>
            <person name="Hepburn T."/>
            <person name="Howarth C."/>
            <person name="Jen D."/>
            <person name="Larson L."/>
            <person name="Lewis B."/>
            <person name="Mehta T."/>
            <person name="Park D."/>
            <person name="Pearson M."/>
            <person name="Roberts A."/>
            <person name="Saif S."/>
            <person name="Shea T."/>
            <person name="Shenoy N."/>
            <person name="Sisk P."/>
            <person name="Stolte C."/>
            <person name="Sykes S."/>
            <person name="Thomson T."/>
            <person name="Walk T."/>
            <person name="White J."/>
            <person name="Yandava C."/>
            <person name="Izard J."/>
            <person name="Baranova O.V."/>
            <person name="Blanton J.M."/>
            <person name="Tanner A.C."/>
            <person name="Dewhirst F.E."/>
            <person name="Haas B."/>
            <person name="Nusbaum C."/>
            <person name="Birren B."/>
        </authorList>
    </citation>
    <scope>NUCLEOTIDE SEQUENCE [LARGE SCALE GENOMIC DNA]</scope>
    <source>
        <strain evidence="2">1-1 BBBD Race 1</strain>
    </source>
</reference>
<dbReference type="PANTHER" id="PTHR33246">
    <property type="entry name" value="CCHC-TYPE DOMAIN-CONTAINING PROTEIN"/>
    <property type="match status" value="1"/>
</dbReference>
<feature type="non-terminal residue" evidence="2">
    <location>
        <position position="197"/>
    </location>
</feature>
<dbReference type="VEuPathDB" id="FungiDB:PTTG_10581"/>